<dbReference type="Proteomes" id="UP001266305">
    <property type="component" value="Unassembled WGS sequence"/>
</dbReference>
<evidence type="ECO:0000313" key="2">
    <source>
        <dbReference type="EMBL" id="KAK2094717.1"/>
    </source>
</evidence>
<protein>
    <submittedName>
        <fullName evidence="2">Uncharacterized protein</fullName>
    </submittedName>
</protein>
<reference evidence="2 3" key="1">
    <citation type="submission" date="2023-05" db="EMBL/GenBank/DDBJ databases">
        <title>B98-5 Cell Line De Novo Hybrid Assembly: An Optical Mapping Approach.</title>
        <authorList>
            <person name="Kananen K."/>
            <person name="Auerbach J.A."/>
            <person name="Kautto E."/>
            <person name="Blachly J.S."/>
        </authorList>
    </citation>
    <scope>NUCLEOTIDE SEQUENCE [LARGE SCALE GENOMIC DNA]</scope>
    <source>
        <strain evidence="2">B95-8</strain>
        <tissue evidence="2">Cell line</tissue>
    </source>
</reference>
<feature type="compositionally biased region" description="Basic and acidic residues" evidence="1">
    <location>
        <begin position="1"/>
        <end position="21"/>
    </location>
</feature>
<dbReference type="EMBL" id="JASSZA010000014">
    <property type="protein sequence ID" value="KAK2094717.1"/>
    <property type="molecule type" value="Genomic_DNA"/>
</dbReference>
<name>A0ABQ9UEI4_SAGOE</name>
<accession>A0ABQ9UEI4</accession>
<gene>
    <name evidence="2" type="ORF">P7K49_028455</name>
</gene>
<feature type="region of interest" description="Disordered" evidence="1">
    <location>
        <begin position="1"/>
        <end position="33"/>
    </location>
</feature>
<sequence length="116" mass="12405">MEPRATQWHLEKTTTHRRDDLSTDEAPPPAPVQTLLGPQHPFVLLPGGLPGLLAGQHSRALAHLALAMAVYFCGSGPHSTKAHQRGCLGSEKMLPSAVAFSPLLDTPGQPSITDNW</sequence>
<evidence type="ECO:0000256" key="1">
    <source>
        <dbReference type="SAM" id="MobiDB-lite"/>
    </source>
</evidence>
<evidence type="ECO:0000313" key="3">
    <source>
        <dbReference type="Proteomes" id="UP001266305"/>
    </source>
</evidence>
<comment type="caution">
    <text evidence="2">The sequence shown here is derived from an EMBL/GenBank/DDBJ whole genome shotgun (WGS) entry which is preliminary data.</text>
</comment>
<keyword evidence="3" id="KW-1185">Reference proteome</keyword>
<organism evidence="2 3">
    <name type="scientific">Saguinus oedipus</name>
    <name type="common">Cotton-top tamarin</name>
    <name type="synonym">Oedipomidas oedipus</name>
    <dbReference type="NCBI Taxonomy" id="9490"/>
    <lineage>
        <taxon>Eukaryota</taxon>
        <taxon>Metazoa</taxon>
        <taxon>Chordata</taxon>
        <taxon>Craniata</taxon>
        <taxon>Vertebrata</taxon>
        <taxon>Euteleostomi</taxon>
        <taxon>Mammalia</taxon>
        <taxon>Eutheria</taxon>
        <taxon>Euarchontoglires</taxon>
        <taxon>Primates</taxon>
        <taxon>Haplorrhini</taxon>
        <taxon>Platyrrhini</taxon>
        <taxon>Cebidae</taxon>
        <taxon>Callitrichinae</taxon>
        <taxon>Saguinus</taxon>
    </lineage>
</organism>
<proteinExistence type="predicted"/>